<name>A0ACA9Y2G8_9ASCO</name>
<accession>A0ACA9Y2G8</accession>
<sequence length="200" mass="22342">MNARQIRLLVISVVSIIVIITLYSSSAPNYNFTNGIIDSTNNDKLDEQINNEIGKSQKNEENVQENKEVDEAEEAEDLLFDPVKELIQIRAVSPMVVFSKSYCPYSKRLKKLLADNYEITPMYAVVELDKHKHGKQLQEYLSTISGRSTVPNVLIGDSNASKGGCDDFLNLHESGKLVGLLNDWGNKKLSVKKIDAPSNL</sequence>
<dbReference type="EMBL" id="CALSDN010000002">
    <property type="protein sequence ID" value="CAH6719146.1"/>
    <property type="molecule type" value="Genomic_DNA"/>
</dbReference>
<evidence type="ECO:0000313" key="1">
    <source>
        <dbReference type="EMBL" id="CAH6719146.1"/>
    </source>
</evidence>
<organism evidence="1 2">
    <name type="scientific">[Candida] jaroonii</name>
    <dbReference type="NCBI Taxonomy" id="467808"/>
    <lineage>
        <taxon>Eukaryota</taxon>
        <taxon>Fungi</taxon>
        <taxon>Dikarya</taxon>
        <taxon>Ascomycota</taxon>
        <taxon>Saccharomycotina</taxon>
        <taxon>Pichiomycetes</taxon>
        <taxon>Debaryomycetaceae</taxon>
        <taxon>Yamadazyma</taxon>
    </lineage>
</organism>
<reference evidence="1" key="1">
    <citation type="submission" date="2022-06" db="EMBL/GenBank/DDBJ databases">
        <authorList>
            <person name="Legras J.-L."/>
            <person name="Devillers H."/>
            <person name="Grondin C."/>
        </authorList>
    </citation>
    <scope>NUCLEOTIDE SEQUENCE</scope>
    <source>
        <strain evidence="1">CLIB 1444</strain>
    </source>
</reference>
<keyword evidence="2" id="KW-1185">Reference proteome</keyword>
<evidence type="ECO:0000313" key="2">
    <source>
        <dbReference type="Proteomes" id="UP001152531"/>
    </source>
</evidence>
<comment type="caution">
    <text evidence="1">The sequence shown here is derived from an EMBL/GenBank/DDBJ whole genome shotgun (WGS) entry which is preliminary data.</text>
</comment>
<dbReference type="Proteomes" id="UP001152531">
    <property type="component" value="Unassembled WGS sequence"/>
</dbReference>
<gene>
    <name evidence="1" type="ORF">CLIB1444_02S01970</name>
</gene>
<protein>
    <submittedName>
        <fullName evidence="1">Monothiol glutaredoxin-7</fullName>
    </submittedName>
</protein>
<proteinExistence type="predicted"/>